<gene>
    <name evidence="1" type="ORF">AQPE_4805</name>
</gene>
<name>A0A5K7SG94_9BACT</name>
<dbReference type="EMBL" id="AP018694">
    <property type="protein sequence ID" value="BBE20611.1"/>
    <property type="molecule type" value="Genomic_DNA"/>
</dbReference>
<dbReference type="KEGG" id="anf:AQPE_4805"/>
<keyword evidence="2" id="KW-1185">Reference proteome</keyword>
<dbReference type="AlphaFoldDB" id="A0A5K7SG94"/>
<accession>A0A5K7SG94</accession>
<reference evidence="1" key="1">
    <citation type="journal article" date="2020" name="Int. J. Syst. Evol. Microbiol.">
        <title>Aquipluma nitroreducens gen. nov. sp. nov., a novel facultatively anaerobic bacterium isolated from a freshwater lake.</title>
        <authorList>
            <person name="Watanabe M."/>
            <person name="Kojima H."/>
            <person name="Fukui M."/>
        </authorList>
    </citation>
    <scope>NUCLEOTIDE SEQUENCE</scope>
    <source>
        <strain evidence="1">MeG22</strain>
    </source>
</reference>
<organism evidence="1 2">
    <name type="scientific">Aquipluma nitroreducens</name>
    <dbReference type="NCBI Taxonomy" id="2010828"/>
    <lineage>
        <taxon>Bacteria</taxon>
        <taxon>Pseudomonadati</taxon>
        <taxon>Bacteroidota</taxon>
        <taxon>Bacteroidia</taxon>
        <taxon>Marinilabiliales</taxon>
        <taxon>Prolixibacteraceae</taxon>
        <taxon>Aquipluma</taxon>
    </lineage>
</organism>
<proteinExistence type="predicted"/>
<dbReference type="Proteomes" id="UP001193389">
    <property type="component" value="Chromosome"/>
</dbReference>
<protein>
    <submittedName>
        <fullName evidence="1">Uncharacterized protein</fullName>
    </submittedName>
</protein>
<evidence type="ECO:0000313" key="1">
    <source>
        <dbReference type="EMBL" id="BBE20611.1"/>
    </source>
</evidence>
<sequence length="39" mass="4709">MLRNKYSIGFDWNEIVKLKITNRTRFFRFVNAGASRKVM</sequence>
<evidence type="ECO:0000313" key="2">
    <source>
        <dbReference type="Proteomes" id="UP001193389"/>
    </source>
</evidence>